<evidence type="ECO:0000256" key="1">
    <source>
        <dbReference type="ARBA" id="ARBA00009861"/>
    </source>
</evidence>
<dbReference type="InterPro" id="IPR023213">
    <property type="entry name" value="CAT-like_dom_sf"/>
</dbReference>
<dbReference type="Gene3D" id="3.30.559.10">
    <property type="entry name" value="Chloramphenicol acetyltransferase-like domain"/>
    <property type="match status" value="2"/>
</dbReference>
<protein>
    <submittedName>
        <fullName evidence="4">Uncharacterized protein</fullName>
    </submittedName>
</protein>
<dbReference type="PANTHER" id="PTHR31623:SF17">
    <property type="entry name" value="F21J9.9"/>
    <property type="match status" value="1"/>
</dbReference>
<name>A0AAV5M151_9ROSI</name>
<gene>
    <name evidence="4" type="ORF">SLEP1_g50778</name>
</gene>
<dbReference type="GO" id="GO:0016746">
    <property type="term" value="F:acyltransferase activity"/>
    <property type="evidence" value="ECO:0007669"/>
    <property type="project" value="UniProtKB-KW"/>
</dbReference>
<dbReference type="PANTHER" id="PTHR31623">
    <property type="entry name" value="F21J9.9"/>
    <property type="match status" value="1"/>
</dbReference>
<sequence length="343" mass="37884">MVTVQLTPIKHPISLDHPSLKLSLISTHFESIECNDSGADSVEAHVNCPLAHLLQKPDVEILRKLLPVDTRLPVGAGGCLLSVQTNFFECGGLAIGVCFSHRIADAFTFISFMKSWADINAGVPLKRIVFRGPKIAELRAKAASESIPQPSRIEAVTALIWKCAMAASRSNHGFSRPSTLSHVVNLRKRIALPSSPENSMGNIYSLFFAETDAGEKELPVLVGLLRGSQEKLCEKLTELARADASSWVVEIKEKMKGLRGEKDVDLYIFSSWCEFPTYEADFRWGKPTWVTSTPPLIKNSIFLLDTRKGDGIEAWIPLSKQDMAFFERDENLLAFASLDPSAL</sequence>
<dbReference type="Pfam" id="PF02458">
    <property type="entry name" value="Transferase"/>
    <property type="match status" value="2"/>
</dbReference>
<comment type="caution">
    <text evidence="4">The sequence shown here is derived from an EMBL/GenBank/DDBJ whole genome shotgun (WGS) entry which is preliminary data.</text>
</comment>
<evidence type="ECO:0000256" key="2">
    <source>
        <dbReference type="ARBA" id="ARBA00022679"/>
    </source>
</evidence>
<keyword evidence="3" id="KW-0012">Acyltransferase</keyword>
<organism evidence="4 5">
    <name type="scientific">Rubroshorea leprosula</name>
    <dbReference type="NCBI Taxonomy" id="152421"/>
    <lineage>
        <taxon>Eukaryota</taxon>
        <taxon>Viridiplantae</taxon>
        <taxon>Streptophyta</taxon>
        <taxon>Embryophyta</taxon>
        <taxon>Tracheophyta</taxon>
        <taxon>Spermatophyta</taxon>
        <taxon>Magnoliopsida</taxon>
        <taxon>eudicotyledons</taxon>
        <taxon>Gunneridae</taxon>
        <taxon>Pentapetalae</taxon>
        <taxon>rosids</taxon>
        <taxon>malvids</taxon>
        <taxon>Malvales</taxon>
        <taxon>Dipterocarpaceae</taxon>
        <taxon>Rubroshorea</taxon>
    </lineage>
</organism>
<dbReference type="AlphaFoldDB" id="A0AAV5M151"/>
<evidence type="ECO:0000313" key="4">
    <source>
        <dbReference type="EMBL" id="GKV43490.1"/>
    </source>
</evidence>
<dbReference type="Proteomes" id="UP001054252">
    <property type="component" value="Unassembled WGS sequence"/>
</dbReference>
<evidence type="ECO:0000313" key="5">
    <source>
        <dbReference type="Proteomes" id="UP001054252"/>
    </source>
</evidence>
<proteinExistence type="inferred from homology"/>
<evidence type="ECO:0000256" key="3">
    <source>
        <dbReference type="ARBA" id="ARBA00023315"/>
    </source>
</evidence>
<keyword evidence="5" id="KW-1185">Reference proteome</keyword>
<comment type="similarity">
    <text evidence="1">Belongs to the plant acyltransferase family.</text>
</comment>
<reference evidence="4 5" key="1">
    <citation type="journal article" date="2021" name="Commun. Biol.">
        <title>The genome of Shorea leprosula (Dipterocarpaceae) highlights the ecological relevance of drought in aseasonal tropical rainforests.</title>
        <authorList>
            <person name="Ng K.K.S."/>
            <person name="Kobayashi M.J."/>
            <person name="Fawcett J.A."/>
            <person name="Hatakeyama M."/>
            <person name="Paape T."/>
            <person name="Ng C.H."/>
            <person name="Ang C.C."/>
            <person name="Tnah L.H."/>
            <person name="Lee C.T."/>
            <person name="Nishiyama T."/>
            <person name="Sese J."/>
            <person name="O'Brien M.J."/>
            <person name="Copetti D."/>
            <person name="Mohd Noor M.I."/>
            <person name="Ong R.C."/>
            <person name="Putra M."/>
            <person name="Sireger I.Z."/>
            <person name="Indrioko S."/>
            <person name="Kosugi Y."/>
            <person name="Izuno A."/>
            <person name="Isagi Y."/>
            <person name="Lee S.L."/>
            <person name="Shimizu K.K."/>
        </authorList>
    </citation>
    <scope>NUCLEOTIDE SEQUENCE [LARGE SCALE GENOMIC DNA]</scope>
    <source>
        <strain evidence="4">214</strain>
    </source>
</reference>
<accession>A0AAV5M151</accession>
<keyword evidence="2" id="KW-0808">Transferase</keyword>
<dbReference type="EMBL" id="BPVZ01000169">
    <property type="protein sequence ID" value="GKV43490.1"/>
    <property type="molecule type" value="Genomic_DNA"/>
</dbReference>